<dbReference type="AlphaFoldDB" id="A0A0G3EYW6"/>
<dbReference type="PATRIC" id="fig|445709.3.peg.3894"/>
<organism evidence="5 6">
    <name type="scientific">Pandoraea thiooxydans</name>
    <dbReference type="NCBI Taxonomy" id="445709"/>
    <lineage>
        <taxon>Bacteria</taxon>
        <taxon>Pseudomonadati</taxon>
        <taxon>Pseudomonadota</taxon>
        <taxon>Betaproteobacteria</taxon>
        <taxon>Burkholderiales</taxon>
        <taxon>Burkholderiaceae</taxon>
        <taxon>Pandoraea</taxon>
    </lineage>
</organism>
<dbReference type="CDD" id="cd03047">
    <property type="entry name" value="GST_N_2"/>
    <property type="match status" value="1"/>
</dbReference>
<evidence type="ECO:0000256" key="1">
    <source>
        <dbReference type="ARBA" id="ARBA00007409"/>
    </source>
</evidence>
<dbReference type="InterPro" id="IPR036282">
    <property type="entry name" value="Glutathione-S-Trfase_C_sf"/>
</dbReference>
<evidence type="ECO:0000259" key="4">
    <source>
        <dbReference type="PROSITE" id="PS50405"/>
    </source>
</evidence>
<dbReference type="InterPro" id="IPR004046">
    <property type="entry name" value="GST_C"/>
</dbReference>
<dbReference type="FunFam" id="3.40.30.10:FF:000039">
    <property type="entry name" value="Glutathione S-transferase domain"/>
    <property type="match status" value="1"/>
</dbReference>
<evidence type="ECO:0000259" key="3">
    <source>
        <dbReference type="PROSITE" id="PS50404"/>
    </source>
</evidence>
<evidence type="ECO:0000313" key="6">
    <source>
        <dbReference type="Proteomes" id="UP000036700"/>
    </source>
</evidence>
<dbReference type="Gene3D" id="3.40.30.10">
    <property type="entry name" value="Glutaredoxin"/>
    <property type="match status" value="1"/>
</dbReference>
<dbReference type="Proteomes" id="UP000036700">
    <property type="component" value="Chromosome"/>
</dbReference>
<feature type="domain" description="GST N-terminal" evidence="3">
    <location>
        <begin position="1"/>
        <end position="84"/>
    </location>
</feature>
<dbReference type="PROSITE" id="PS50404">
    <property type="entry name" value="GST_NTER"/>
    <property type="match status" value="1"/>
</dbReference>
<dbReference type="InterPro" id="IPR036249">
    <property type="entry name" value="Thioredoxin-like_sf"/>
</dbReference>
<accession>A0A0G3EYW6</accession>
<keyword evidence="6" id="KW-1185">Reference proteome</keyword>
<dbReference type="PROSITE" id="PS50405">
    <property type="entry name" value="GST_CTER"/>
    <property type="match status" value="1"/>
</dbReference>
<dbReference type="Pfam" id="PF00043">
    <property type="entry name" value="GST_C"/>
    <property type="match status" value="1"/>
</dbReference>
<dbReference type="RefSeq" id="WP_047215808.1">
    <property type="nucleotide sequence ID" value="NZ_CP011568.3"/>
</dbReference>
<dbReference type="STRING" id="445709.ABW99_18505"/>
<gene>
    <name evidence="5" type="ORF">ABW99_18505</name>
</gene>
<dbReference type="SUPFAM" id="SSF52833">
    <property type="entry name" value="Thioredoxin-like"/>
    <property type="match status" value="1"/>
</dbReference>
<protein>
    <submittedName>
        <fullName evidence="5">Glutathione S-transferase</fullName>
    </submittedName>
</protein>
<keyword evidence="2 5" id="KW-0808">Transferase</keyword>
<dbReference type="Pfam" id="PF13409">
    <property type="entry name" value="GST_N_2"/>
    <property type="match status" value="1"/>
</dbReference>
<evidence type="ECO:0000313" key="5">
    <source>
        <dbReference type="EMBL" id="AKJ69901.1"/>
    </source>
</evidence>
<dbReference type="SFLD" id="SFLDG00358">
    <property type="entry name" value="Main_(cytGST)"/>
    <property type="match status" value="1"/>
</dbReference>
<dbReference type="InterPro" id="IPR010987">
    <property type="entry name" value="Glutathione-S-Trfase_C-like"/>
</dbReference>
<dbReference type="KEGG" id="ptx:ABW99_18505"/>
<dbReference type="PANTHER" id="PTHR44051">
    <property type="entry name" value="GLUTATHIONE S-TRANSFERASE-RELATED"/>
    <property type="match status" value="1"/>
</dbReference>
<dbReference type="SUPFAM" id="SSF47616">
    <property type="entry name" value="GST C-terminal domain-like"/>
    <property type="match status" value="1"/>
</dbReference>
<dbReference type="Gene3D" id="1.20.1050.10">
    <property type="match status" value="1"/>
</dbReference>
<dbReference type="SFLD" id="SFLDS00019">
    <property type="entry name" value="Glutathione_Transferase_(cytos"/>
    <property type="match status" value="1"/>
</dbReference>
<feature type="domain" description="GST C-terminal" evidence="4">
    <location>
        <begin position="89"/>
        <end position="213"/>
    </location>
</feature>
<name>A0A0G3EYW6_9BURK</name>
<dbReference type="GO" id="GO:0016740">
    <property type="term" value="F:transferase activity"/>
    <property type="evidence" value="ECO:0007669"/>
    <property type="project" value="UniProtKB-KW"/>
</dbReference>
<dbReference type="InterPro" id="IPR004045">
    <property type="entry name" value="Glutathione_S-Trfase_N"/>
</dbReference>
<dbReference type="OrthoDB" id="5958450at2"/>
<proteinExistence type="inferred from homology"/>
<sequence length="213" mass="23771">MQLYGRRSSINVQKVIWCLAELGLMEQRDYQRIDAGLDFGVVRTPEYLALNPNGLVPTWVEGDLVLWESNSIVRYLAATRGDGALLPGDPAKRADVERWMDWQLGTLWATLRVAFLGLTRTPEPQRDYDAINTSFGNASRQLQMAEAVLAKQPFIAATGFSVADIVIGLAVHRWIGLLENFAGVLPAPPAMPSLIAWHRELIERPAFKETVRS</sequence>
<dbReference type="InterPro" id="IPR040079">
    <property type="entry name" value="Glutathione_S-Trfase"/>
</dbReference>
<dbReference type="SFLD" id="SFLDG01150">
    <property type="entry name" value="Main.1:_Beta-like"/>
    <property type="match status" value="1"/>
</dbReference>
<dbReference type="EMBL" id="CP011568">
    <property type="protein sequence ID" value="AKJ69901.1"/>
    <property type="molecule type" value="Genomic_DNA"/>
</dbReference>
<reference evidence="6" key="1">
    <citation type="submission" date="2015-06" db="EMBL/GenBank/DDBJ databases">
        <authorList>
            <person name="Lim Y.L."/>
            <person name="Ee R."/>
            <person name="Yong D."/>
            <person name="How K.Y."/>
            <person name="Yin W.F."/>
            <person name="Chan K.G."/>
        </authorList>
    </citation>
    <scope>NUCLEOTIDE SEQUENCE [LARGE SCALE GENOMIC DNA]</scope>
    <source>
        <strain evidence="6">DSM 25325</strain>
    </source>
</reference>
<comment type="similarity">
    <text evidence="1">Belongs to the GST superfamily.</text>
</comment>
<dbReference type="PANTHER" id="PTHR44051:SF19">
    <property type="entry name" value="DISULFIDE-BOND OXIDOREDUCTASE YFCG"/>
    <property type="match status" value="1"/>
</dbReference>
<evidence type="ECO:0000256" key="2">
    <source>
        <dbReference type="ARBA" id="ARBA00022679"/>
    </source>
</evidence>